<comment type="caution">
    <text evidence="2">The sequence shown here is derived from an EMBL/GenBank/DDBJ whole genome shotgun (WGS) entry which is preliminary data.</text>
</comment>
<feature type="region of interest" description="Disordered" evidence="1">
    <location>
        <begin position="69"/>
        <end position="103"/>
    </location>
</feature>
<gene>
    <name evidence="2" type="ORF">YH63_007875</name>
</gene>
<feature type="compositionally biased region" description="Basic and acidic residues" evidence="1">
    <location>
        <begin position="82"/>
        <end position="91"/>
    </location>
</feature>
<accession>A0A4U6BPE4</accession>
<keyword evidence="3" id="KW-1185">Reference proteome</keyword>
<feature type="region of interest" description="Disordered" evidence="1">
    <location>
        <begin position="35"/>
        <end position="57"/>
    </location>
</feature>
<feature type="compositionally biased region" description="Basic and acidic residues" evidence="1">
    <location>
        <begin position="41"/>
        <end position="57"/>
    </location>
</feature>
<proteinExistence type="predicted"/>
<dbReference type="AlphaFoldDB" id="A0A4U6BPE4"/>
<reference evidence="2" key="1">
    <citation type="submission" date="2019-04" db="EMBL/GenBank/DDBJ databases">
        <title>Whole genome sequencing of cave bacteria.</title>
        <authorList>
            <person name="Gan H.M."/>
            <person name="Barton H."/>
            <person name="Savka M.A."/>
        </authorList>
    </citation>
    <scope>NUCLEOTIDE SEQUENCE [LARGE SCALE GENOMIC DNA]</scope>
    <source>
        <strain evidence="2">LC387</strain>
    </source>
</reference>
<dbReference type="EMBL" id="LBIA02000001">
    <property type="protein sequence ID" value="TKT71335.1"/>
    <property type="molecule type" value="Genomic_DNA"/>
</dbReference>
<evidence type="ECO:0000313" key="2">
    <source>
        <dbReference type="EMBL" id="TKT71335.1"/>
    </source>
</evidence>
<organism evidence="2 3">
    <name type="scientific">Afipia massiliensis</name>
    <dbReference type="NCBI Taxonomy" id="211460"/>
    <lineage>
        <taxon>Bacteria</taxon>
        <taxon>Pseudomonadati</taxon>
        <taxon>Pseudomonadota</taxon>
        <taxon>Alphaproteobacteria</taxon>
        <taxon>Hyphomicrobiales</taxon>
        <taxon>Nitrobacteraceae</taxon>
        <taxon>Afipia</taxon>
    </lineage>
</organism>
<protein>
    <submittedName>
        <fullName evidence="2">Uncharacterized protein</fullName>
    </submittedName>
</protein>
<name>A0A4U6BPE4_9BRAD</name>
<evidence type="ECO:0000256" key="1">
    <source>
        <dbReference type="SAM" id="MobiDB-lite"/>
    </source>
</evidence>
<evidence type="ECO:0000313" key="3">
    <source>
        <dbReference type="Proteomes" id="UP000034832"/>
    </source>
</evidence>
<dbReference type="Proteomes" id="UP000034832">
    <property type="component" value="Unassembled WGS sequence"/>
</dbReference>
<sequence>MKIESENAPWVVEGIYMSNMSNVMAGLVPAISITRAPCSPNRDHRDKPGDDRLRAKRDASSIIGANAIYRPGRRSQTATGNTERRKGESKIKAAAHAALPLRS</sequence>